<gene>
    <name evidence="1" type="ORF">QIS74_07651</name>
</gene>
<name>A0AAV9TED5_9PEZI</name>
<sequence>MSDPALLLLMSDIGTWNDPRLAAAGNEIKGRSVIQDLAVSVSDVD</sequence>
<reference evidence="1 2" key="1">
    <citation type="submission" date="2023-04" db="EMBL/GenBank/DDBJ databases">
        <title>Colletotrichum tabacum stain YC1 causing leaf anthracnose on Nicotiana tabacum(L.) cv.</title>
        <authorList>
            <person name="Ji Z."/>
            <person name="Wang M."/>
            <person name="Zhang J."/>
            <person name="Wang N."/>
            <person name="Zhou Z."/>
        </authorList>
    </citation>
    <scope>NUCLEOTIDE SEQUENCE [LARGE SCALE GENOMIC DNA]</scope>
    <source>
        <strain evidence="1 2">YC1</strain>
    </source>
</reference>
<dbReference type="Proteomes" id="UP001327957">
    <property type="component" value="Unassembled WGS sequence"/>
</dbReference>
<evidence type="ECO:0000313" key="2">
    <source>
        <dbReference type="Proteomes" id="UP001327957"/>
    </source>
</evidence>
<dbReference type="EMBL" id="JASAOK010000039">
    <property type="protein sequence ID" value="KAK6217537.1"/>
    <property type="molecule type" value="Genomic_DNA"/>
</dbReference>
<evidence type="ECO:0000313" key="1">
    <source>
        <dbReference type="EMBL" id="KAK6217537.1"/>
    </source>
</evidence>
<comment type="caution">
    <text evidence="1">The sequence shown here is derived from an EMBL/GenBank/DDBJ whole genome shotgun (WGS) entry which is preliminary data.</text>
</comment>
<protein>
    <submittedName>
        <fullName evidence="1">Uncharacterized protein</fullName>
    </submittedName>
</protein>
<keyword evidence="2" id="KW-1185">Reference proteome</keyword>
<dbReference type="AlphaFoldDB" id="A0AAV9TED5"/>
<proteinExistence type="predicted"/>
<accession>A0AAV9TED5</accession>
<organism evidence="1 2">
    <name type="scientific">Colletotrichum tabaci</name>
    <dbReference type="NCBI Taxonomy" id="1209068"/>
    <lineage>
        <taxon>Eukaryota</taxon>
        <taxon>Fungi</taxon>
        <taxon>Dikarya</taxon>
        <taxon>Ascomycota</taxon>
        <taxon>Pezizomycotina</taxon>
        <taxon>Sordariomycetes</taxon>
        <taxon>Hypocreomycetidae</taxon>
        <taxon>Glomerellales</taxon>
        <taxon>Glomerellaceae</taxon>
        <taxon>Colletotrichum</taxon>
        <taxon>Colletotrichum destructivum species complex</taxon>
    </lineage>
</organism>